<accession>A0AAW9K7E1</accession>
<dbReference type="EMBL" id="JAVBVO010000024">
    <property type="protein sequence ID" value="MDZ5760576.1"/>
    <property type="molecule type" value="Genomic_DNA"/>
</dbReference>
<name>A0AAW9K7E1_CARML</name>
<dbReference type="Proteomes" id="UP001290462">
    <property type="component" value="Unassembled WGS sequence"/>
</dbReference>
<comment type="caution">
    <text evidence="1">The sequence shown here is derived from an EMBL/GenBank/DDBJ whole genome shotgun (WGS) entry which is preliminary data.</text>
</comment>
<dbReference type="RefSeq" id="WP_229252500.1">
    <property type="nucleotide sequence ID" value="NZ_JAVBVO010000024.1"/>
</dbReference>
<dbReference type="GeneID" id="83607626"/>
<protein>
    <submittedName>
        <fullName evidence="1">Uncharacterized protein</fullName>
    </submittedName>
</protein>
<evidence type="ECO:0000313" key="2">
    <source>
        <dbReference type="Proteomes" id="UP001290462"/>
    </source>
</evidence>
<reference evidence="1" key="1">
    <citation type="submission" date="2023-08" db="EMBL/GenBank/DDBJ databases">
        <title>Genomic characterization of piscicolin 126 produced by Carnobacterium maltaromaticum CM22 strain isolated from salmon (Salmo salar).</title>
        <authorList>
            <person name="Gonzalez-Gragera E."/>
            <person name="Garcia-Lopez J.D."/>
            <person name="Teso-Perez C."/>
            <person name="Gimenez-Hernandez I."/>
            <person name="Peralta-Sanchez J.M."/>
            <person name="Valdivia E."/>
            <person name="Montalban-Lopez M."/>
            <person name="Martin-Platero A.M."/>
            <person name="Banos A."/>
            <person name="Martinez-Bueno M."/>
        </authorList>
    </citation>
    <scope>NUCLEOTIDE SEQUENCE</scope>
    <source>
        <strain evidence="1">CM22</strain>
    </source>
</reference>
<sequence length="75" mass="8616">MAHVHIIKTKLNSDVDVEAFSSKNKALKKYKDYIIEYSGQSNCKVTIQEESFKAVIDGSKNENIFSAEYMRIVIR</sequence>
<evidence type="ECO:0000313" key="1">
    <source>
        <dbReference type="EMBL" id="MDZ5760576.1"/>
    </source>
</evidence>
<organism evidence="1 2">
    <name type="scientific">Carnobacterium maltaromaticum</name>
    <name type="common">Carnobacterium piscicola</name>
    <dbReference type="NCBI Taxonomy" id="2751"/>
    <lineage>
        <taxon>Bacteria</taxon>
        <taxon>Bacillati</taxon>
        <taxon>Bacillota</taxon>
        <taxon>Bacilli</taxon>
        <taxon>Lactobacillales</taxon>
        <taxon>Carnobacteriaceae</taxon>
        <taxon>Carnobacterium</taxon>
    </lineage>
</organism>
<gene>
    <name evidence="1" type="ORF">RAK27_18205</name>
</gene>
<proteinExistence type="predicted"/>
<dbReference type="AlphaFoldDB" id="A0AAW9K7E1"/>